<dbReference type="GO" id="GO:0047444">
    <property type="term" value="F:N-acylneuraminate-9-phosphate synthase activity"/>
    <property type="evidence" value="ECO:0007669"/>
    <property type="project" value="TreeGrafter"/>
</dbReference>
<dbReference type="InterPro" id="IPR051690">
    <property type="entry name" value="PseI-like"/>
</dbReference>
<name>A0A382MIK2_9ZZZZ</name>
<dbReference type="PANTHER" id="PTHR42966">
    <property type="entry name" value="N-ACETYLNEURAMINATE SYNTHASE"/>
    <property type="match status" value="1"/>
</dbReference>
<protein>
    <recommendedName>
        <fullName evidence="1">AFP-like domain-containing protein</fullName>
    </recommendedName>
</protein>
<proteinExistence type="predicted"/>
<feature type="domain" description="AFP-like" evidence="1">
    <location>
        <begin position="64"/>
        <end position="119"/>
    </location>
</feature>
<dbReference type="PANTHER" id="PTHR42966:SF1">
    <property type="entry name" value="SIALIC ACID SYNTHASE"/>
    <property type="match status" value="1"/>
</dbReference>
<accession>A0A382MIK2</accession>
<evidence type="ECO:0000313" key="2">
    <source>
        <dbReference type="EMBL" id="SVC48470.1"/>
    </source>
</evidence>
<evidence type="ECO:0000259" key="1">
    <source>
        <dbReference type="PROSITE" id="PS50844"/>
    </source>
</evidence>
<dbReference type="InterPro" id="IPR036732">
    <property type="entry name" value="AFP_Neu5c_C_sf"/>
</dbReference>
<dbReference type="PROSITE" id="PS50844">
    <property type="entry name" value="AFP_LIKE"/>
    <property type="match status" value="1"/>
</dbReference>
<dbReference type="EMBL" id="UINC01093780">
    <property type="protein sequence ID" value="SVC48470.1"/>
    <property type="molecule type" value="Genomic_DNA"/>
</dbReference>
<dbReference type="Pfam" id="PF03102">
    <property type="entry name" value="NeuB"/>
    <property type="match status" value="1"/>
</dbReference>
<dbReference type="GO" id="GO:0016051">
    <property type="term" value="P:carbohydrate biosynthetic process"/>
    <property type="evidence" value="ECO:0007669"/>
    <property type="project" value="InterPro"/>
</dbReference>
<gene>
    <name evidence="2" type="ORF">METZ01_LOCUS301324</name>
</gene>
<reference evidence="2" key="1">
    <citation type="submission" date="2018-05" db="EMBL/GenBank/DDBJ databases">
        <authorList>
            <person name="Lanie J.A."/>
            <person name="Ng W.-L."/>
            <person name="Kazmierczak K.M."/>
            <person name="Andrzejewski T.M."/>
            <person name="Davidsen T.M."/>
            <person name="Wayne K.J."/>
            <person name="Tettelin H."/>
            <person name="Glass J.I."/>
            <person name="Rusch D."/>
            <person name="Podicherti R."/>
            <person name="Tsui H.-C.T."/>
            <person name="Winkler M.E."/>
        </authorList>
    </citation>
    <scope>NUCLEOTIDE SEQUENCE</scope>
</reference>
<dbReference type="InterPro" id="IPR006190">
    <property type="entry name" value="SAF_AFP_Neu5Ac"/>
</dbReference>
<sequence length="119" mass="13813">MYLVFEKHFTLNKNLSSPDHWFSEDPKSLKNWVSSIRIAYELLGSGELEPTKHELKMRILARRSLVSLKNIKKGDLFDQNNVGMRRSGNGLEPKIFFNLKGKKSKRTISKCTRLKKGDF</sequence>
<dbReference type="InterPro" id="IPR013132">
    <property type="entry name" value="PseI/NeuA/B-like_N"/>
</dbReference>
<dbReference type="AlphaFoldDB" id="A0A382MIK2"/>
<dbReference type="Gene3D" id="3.20.20.70">
    <property type="entry name" value="Aldolase class I"/>
    <property type="match status" value="1"/>
</dbReference>
<organism evidence="2">
    <name type="scientific">marine metagenome</name>
    <dbReference type="NCBI Taxonomy" id="408172"/>
    <lineage>
        <taxon>unclassified sequences</taxon>
        <taxon>metagenomes</taxon>
        <taxon>ecological metagenomes</taxon>
    </lineage>
</organism>
<dbReference type="InterPro" id="IPR013785">
    <property type="entry name" value="Aldolase_TIM"/>
</dbReference>
<dbReference type="SUPFAM" id="SSF51269">
    <property type="entry name" value="AFP III-like domain"/>
    <property type="match status" value="1"/>
</dbReference>
<dbReference type="Gene3D" id="3.90.1210.10">
    <property type="entry name" value="Antifreeze-like/N-acetylneuraminic acid synthase C-terminal domain"/>
    <property type="match status" value="1"/>
</dbReference>
<dbReference type="SUPFAM" id="SSF51569">
    <property type="entry name" value="Aldolase"/>
    <property type="match status" value="1"/>
</dbReference>
<dbReference type="InterPro" id="IPR057736">
    <property type="entry name" value="SAF_PseI/NeuA/NeuB"/>
</dbReference>
<dbReference type="CDD" id="cd11615">
    <property type="entry name" value="SAF_NeuB_like"/>
    <property type="match status" value="1"/>
</dbReference>